<evidence type="ECO:0000259" key="3">
    <source>
        <dbReference type="PROSITE" id="PS50105"/>
    </source>
</evidence>
<proteinExistence type="predicted"/>
<dbReference type="PANTHER" id="PTHR12776">
    <property type="entry name" value="KAZRIN-RELATED"/>
    <property type="match status" value="1"/>
</dbReference>
<keyword evidence="2" id="KW-0812">Transmembrane</keyword>
<dbReference type="PANTHER" id="PTHR12776:SF1">
    <property type="entry name" value="KAZRIN"/>
    <property type="match status" value="1"/>
</dbReference>
<feature type="compositionally biased region" description="Low complexity" evidence="1">
    <location>
        <begin position="457"/>
        <end position="475"/>
    </location>
</feature>
<keyword evidence="2" id="KW-1133">Transmembrane helix</keyword>
<feature type="domain" description="SAM" evidence="3">
    <location>
        <begin position="280"/>
        <end position="346"/>
    </location>
</feature>
<dbReference type="AlphaFoldDB" id="A0AA84ZXH9"/>
<reference evidence="5" key="1">
    <citation type="submission" date="2023-11" db="UniProtKB">
        <authorList>
            <consortium name="WormBaseParasite"/>
        </authorList>
    </citation>
    <scope>IDENTIFICATION</scope>
</reference>
<dbReference type="Gene3D" id="1.10.150.50">
    <property type="entry name" value="Transcription Factor, Ets-1"/>
    <property type="match status" value="2"/>
</dbReference>
<dbReference type="Proteomes" id="UP000050790">
    <property type="component" value="Unassembled WGS sequence"/>
</dbReference>
<sequence length="917" mass="103111">MESDDSCEIASVLTRADTKSDLSDNQTIDWSNHQNLRKENYTSCDGCLSNVEVLSDSCSNKQFHTFSSKLREQGKKIKLLEQERIGFLEQIANLCSSLEKKQQELVDVLKLSEEKAKYHAHYMTEVSSLLAELKTLFSEHSNCFNPGNQALIDQGEFGNKNGVSNSTDTENVQLSSTIGSVEGACCSESQQDHRGRALINELSATVSAVKNMNSKKLIKHDPSPQTPHIFDTLSSKPLNNSDRNPIKKSINQLPNKLIQHTQVTKNPIASDVCILPSFCWNTDHVLYWLREYVCLPGGCLEAASRLRLDGKQLTSVFDRKIEKQLHLNDEGLRKKFFTALEDLRIHGPPGISRHPGPSHISYQWICDIWLKHHLGLVQLIPMFSIRRVDGRMLSSLITYKRLKHSIQHKNRRKSKDNHNNDNDNNCCDIIISNPNDDIPLSNYSQQNLINLKTNQINGSSNNSNDNISNHSSVKSISSVSSTSSITNAVQDSCSHSNNNNKYDNGNEYMERNWQVAGRKEMLHILLGLSHTSSSSSSSSGADLSVDSRYLLGKKEAESLRTAIELLHHHNFNIELIEQIRAKSDLSELDLLYWTNDHIVKWLSDLGLSDFVHGIDASGLHGAYMVLDSTFDFNTLIKRLHIPLNVAVLCKLEENLQRILKPARHRIFRRRSVSRLSCTNGIMQRSITSTNAINGSCLSLINSSESQTKSSTDNNSNKHVKMNGNVFNMNENKNTKTDVIRDAESLNLTIKDIDLTLNNPIGLTPRREKRRILTVTGDLMNSNRLTRVFTRGHKTSVDVTEQSNKLLPNTQVSKQLSVMRLNINNNGINVNSSNDNSDWSSDIEDKSSTLVRKTSEKSSDNSSTLKRLNSLDCRKTTPPRQVVQNIQLLLIKIICSLTKLHLLILLVLIVAGLVYEFS</sequence>
<protein>
    <recommendedName>
        <fullName evidence="3">SAM domain-containing protein</fullName>
    </recommendedName>
</protein>
<feature type="transmembrane region" description="Helical" evidence="2">
    <location>
        <begin position="888"/>
        <end position="914"/>
    </location>
</feature>
<accession>A0AA84ZXH9</accession>
<name>A0AA84ZXH9_9TREM</name>
<evidence type="ECO:0000313" key="5">
    <source>
        <dbReference type="WBParaSite" id="SMRG1_53520.5"/>
    </source>
</evidence>
<evidence type="ECO:0000313" key="4">
    <source>
        <dbReference type="Proteomes" id="UP000050790"/>
    </source>
</evidence>
<organism evidence="4 5">
    <name type="scientific">Schistosoma margrebowiei</name>
    <dbReference type="NCBI Taxonomy" id="48269"/>
    <lineage>
        <taxon>Eukaryota</taxon>
        <taxon>Metazoa</taxon>
        <taxon>Spiralia</taxon>
        <taxon>Lophotrochozoa</taxon>
        <taxon>Platyhelminthes</taxon>
        <taxon>Trematoda</taxon>
        <taxon>Digenea</taxon>
        <taxon>Strigeidida</taxon>
        <taxon>Schistosomatoidea</taxon>
        <taxon>Schistosomatidae</taxon>
        <taxon>Schistosoma</taxon>
    </lineage>
</organism>
<evidence type="ECO:0000256" key="2">
    <source>
        <dbReference type="SAM" id="Phobius"/>
    </source>
</evidence>
<feature type="region of interest" description="Disordered" evidence="1">
    <location>
        <begin position="454"/>
        <end position="475"/>
    </location>
</feature>
<evidence type="ECO:0000256" key="1">
    <source>
        <dbReference type="SAM" id="MobiDB-lite"/>
    </source>
</evidence>
<dbReference type="InterPro" id="IPR001660">
    <property type="entry name" value="SAM"/>
</dbReference>
<keyword evidence="2" id="KW-0472">Membrane</keyword>
<dbReference type="PROSITE" id="PS50105">
    <property type="entry name" value="SAM_DOMAIN"/>
    <property type="match status" value="1"/>
</dbReference>
<dbReference type="InterPro" id="IPR013761">
    <property type="entry name" value="SAM/pointed_sf"/>
</dbReference>
<dbReference type="WBParaSite" id="SMRG1_53520.5">
    <property type="protein sequence ID" value="SMRG1_53520.5"/>
    <property type="gene ID" value="SMRG1_53520"/>
</dbReference>
<dbReference type="InterPro" id="IPR037614">
    <property type="entry name" value="Kazrin"/>
</dbReference>